<sequence length="41" mass="4903">MTDRLTDAEALNEILLQILEELELMNKIKLRENGWKLNEFN</sequence>
<reference evidence="1" key="1">
    <citation type="submission" date="2020-03" db="EMBL/GenBank/DDBJ databases">
        <title>The deep terrestrial virosphere.</title>
        <authorList>
            <person name="Holmfeldt K."/>
            <person name="Nilsson E."/>
            <person name="Simone D."/>
            <person name="Lopez-Fernandez M."/>
            <person name="Wu X."/>
            <person name="de Brujin I."/>
            <person name="Lundin D."/>
            <person name="Andersson A."/>
            <person name="Bertilsson S."/>
            <person name="Dopson M."/>
        </authorList>
    </citation>
    <scope>NUCLEOTIDE SEQUENCE</scope>
    <source>
        <strain evidence="1">TM448A01254</strain>
    </source>
</reference>
<accession>A0A6H1ZPF1</accession>
<protein>
    <submittedName>
        <fullName evidence="1">Uncharacterized protein</fullName>
    </submittedName>
</protein>
<dbReference type="AlphaFoldDB" id="A0A6H1ZPF1"/>
<proteinExistence type="predicted"/>
<evidence type="ECO:0000313" key="1">
    <source>
        <dbReference type="EMBL" id="QJA49187.1"/>
    </source>
</evidence>
<name>A0A6H1ZPF1_9ZZZZ</name>
<gene>
    <name evidence="1" type="ORF">TM448A01254_0005</name>
</gene>
<dbReference type="EMBL" id="MT144123">
    <property type="protein sequence ID" value="QJA49187.1"/>
    <property type="molecule type" value="Genomic_DNA"/>
</dbReference>
<organism evidence="1">
    <name type="scientific">viral metagenome</name>
    <dbReference type="NCBI Taxonomy" id="1070528"/>
    <lineage>
        <taxon>unclassified sequences</taxon>
        <taxon>metagenomes</taxon>
        <taxon>organismal metagenomes</taxon>
    </lineage>
</organism>